<dbReference type="Proteomes" id="UP000287972">
    <property type="component" value="Unassembled WGS sequence"/>
</dbReference>
<comment type="catalytic activity">
    <reaction evidence="4">
        <text>Couples ATP hydrolysis with the unwinding of duplex DNA by translocating in the 3'-5' direction.</text>
        <dbReference type="EC" id="5.6.2.4"/>
    </reaction>
</comment>
<dbReference type="GO" id="GO:0006281">
    <property type="term" value="P:DNA repair"/>
    <property type="evidence" value="ECO:0007669"/>
    <property type="project" value="TreeGrafter"/>
</dbReference>
<keyword evidence="2" id="KW-0238">DNA-binding</keyword>
<evidence type="ECO:0000313" key="9">
    <source>
        <dbReference type="Proteomes" id="UP000287972"/>
    </source>
</evidence>
<dbReference type="PANTHER" id="PTHR13710:SF105">
    <property type="entry name" value="ATP-DEPENDENT DNA HELICASE Q1"/>
    <property type="match status" value="1"/>
</dbReference>
<dbReference type="Gene3D" id="3.40.50.300">
    <property type="entry name" value="P-loop containing nucleotide triphosphate hydrolases"/>
    <property type="match status" value="1"/>
</dbReference>
<dbReference type="GO" id="GO:0003677">
    <property type="term" value="F:DNA binding"/>
    <property type="evidence" value="ECO:0007669"/>
    <property type="project" value="UniProtKB-KW"/>
</dbReference>
<dbReference type="EC" id="5.6.2.4" evidence="5"/>
<dbReference type="InterPro" id="IPR027417">
    <property type="entry name" value="P-loop_NTPase"/>
</dbReference>
<comment type="caution">
    <text evidence="8">The sequence shown here is derived from an EMBL/GenBank/DDBJ whole genome shotgun (WGS) entry which is preliminary data.</text>
</comment>
<evidence type="ECO:0000256" key="2">
    <source>
        <dbReference type="ARBA" id="ARBA00023125"/>
    </source>
</evidence>
<comment type="similarity">
    <text evidence="1">Belongs to the helicase family. RecQ subfamily.</text>
</comment>
<feature type="region of interest" description="Disordered" evidence="6">
    <location>
        <begin position="457"/>
        <end position="477"/>
    </location>
</feature>
<sequence length="477" mass="52467">MHYSQLVVLRSFIRGTVPWLACSATLDPQTLAKVKELCGFDSKVFIQRNSVDRPDIFIDVKRMAHPLTTFRDLEFLIQPVRKAIKDAVAQDCENQARAAIAVGDMQSATQLISLAAREPRSSQVLQGVDSRACCMKIRKTVVYFDSIATLEAAAALLTVALINTGCSKTAASNAIQPYHAELATFDKESISREFAKPDKETVQESSRHRIIMATDAMGMGIDNPDIQLVVQWKQPATLCSLWQRAGRAARGAGITGEFIWLVEPWCFEVAMPEKGSQGALQSSNACNRSLSQELSDVINSKHCTRKSILQFFEDTASYLHPSGPQSCCALCRGDPSSLQVRVARRLPNTMVSQKHIVAAARAALLKWRKEAAQRWSSVLSRGGQDLVLPDTVLRKLSQAASSIDTVDTLGLLVGAIWAARETYAAEVVDLLRAACSEAKAAKATEFRLRKRRALQEIESNSQGTSKKVQRSTKPYKV</sequence>
<evidence type="ECO:0000256" key="5">
    <source>
        <dbReference type="ARBA" id="ARBA00034808"/>
    </source>
</evidence>
<feature type="compositionally biased region" description="Polar residues" evidence="6">
    <location>
        <begin position="457"/>
        <end position="466"/>
    </location>
</feature>
<evidence type="ECO:0000313" key="8">
    <source>
        <dbReference type="EMBL" id="RSL42373.1"/>
    </source>
</evidence>
<feature type="compositionally biased region" description="Basic residues" evidence="6">
    <location>
        <begin position="467"/>
        <end position="477"/>
    </location>
</feature>
<name>A0A428NNJ8_9HYPO</name>
<accession>A0A428NNJ8</accession>
<keyword evidence="9" id="KW-1185">Reference proteome</keyword>
<evidence type="ECO:0000259" key="7">
    <source>
        <dbReference type="PROSITE" id="PS51194"/>
    </source>
</evidence>
<keyword evidence="3" id="KW-0413">Isomerase</keyword>
<reference evidence="8 9" key="1">
    <citation type="submission" date="2017-06" db="EMBL/GenBank/DDBJ databases">
        <title>Comparative genomic analysis of Ambrosia Fusariam Clade fungi.</title>
        <authorList>
            <person name="Stajich J.E."/>
            <person name="Carrillo J."/>
            <person name="Kijimoto T."/>
            <person name="Eskalen A."/>
            <person name="O'Donnell K."/>
            <person name="Kasson M."/>
        </authorList>
    </citation>
    <scope>NUCLEOTIDE SEQUENCE [LARGE SCALE GENOMIC DNA]</scope>
    <source>
        <strain evidence="8 9">NRRL62606</strain>
    </source>
</reference>
<proteinExistence type="inferred from homology"/>
<dbReference type="GO" id="GO:0005737">
    <property type="term" value="C:cytoplasm"/>
    <property type="evidence" value="ECO:0007669"/>
    <property type="project" value="TreeGrafter"/>
</dbReference>
<dbReference type="GO" id="GO:0006310">
    <property type="term" value="P:DNA recombination"/>
    <property type="evidence" value="ECO:0007669"/>
    <property type="project" value="TreeGrafter"/>
</dbReference>
<feature type="domain" description="Helicase C-terminal" evidence="7">
    <location>
        <begin position="129"/>
        <end position="298"/>
    </location>
</feature>
<dbReference type="GO" id="GO:0005694">
    <property type="term" value="C:chromosome"/>
    <property type="evidence" value="ECO:0007669"/>
    <property type="project" value="TreeGrafter"/>
</dbReference>
<dbReference type="EMBL" id="NKCL01001181">
    <property type="protein sequence ID" value="RSL42373.1"/>
    <property type="molecule type" value="Genomic_DNA"/>
</dbReference>
<dbReference type="GO" id="GO:0043138">
    <property type="term" value="F:3'-5' DNA helicase activity"/>
    <property type="evidence" value="ECO:0007669"/>
    <property type="project" value="UniProtKB-EC"/>
</dbReference>
<dbReference type="PANTHER" id="PTHR13710">
    <property type="entry name" value="DNA HELICASE RECQ FAMILY MEMBER"/>
    <property type="match status" value="1"/>
</dbReference>
<protein>
    <recommendedName>
        <fullName evidence="5">DNA 3'-5' helicase</fullName>
        <ecNumber evidence="5">5.6.2.4</ecNumber>
    </recommendedName>
</protein>
<dbReference type="SMART" id="SM00490">
    <property type="entry name" value="HELICc"/>
    <property type="match status" value="1"/>
</dbReference>
<dbReference type="GO" id="GO:0009378">
    <property type="term" value="F:four-way junction helicase activity"/>
    <property type="evidence" value="ECO:0007669"/>
    <property type="project" value="TreeGrafter"/>
</dbReference>
<dbReference type="AlphaFoldDB" id="A0A428NNJ8"/>
<dbReference type="PROSITE" id="PS51194">
    <property type="entry name" value="HELICASE_CTER"/>
    <property type="match status" value="1"/>
</dbReference>
<organism evidence="8 9">
    <name type="scientific">Fusarium floridanum</name>
    <dbReference type="NCBI Taxonomy" id="1325733"/>
    <lineage>
        <taxon>Eukaryota</taxon>
        <taxon>Fungi</taxon>
        <taxon>Dikarya</taxon>
        <taxon>Ascomycota</taxon>
        <taxon>Pezizomycotina</taxon>
        <taxon>Sordariomycetes</taxon>
        <taxon>Hypocreomycetidae</taxon>
        <taxon>Hypocreales</taxon>
        <taxon>Nectriaceae</taxon>
        <taxon>Fusarium</taxon>
        <taxon>Fusarium solani species complex</taxon>
    </lineage>
</organism>
<evidence type="ECO:0000256" key="4">
    <source>
        <dbReference type="ARBA" id="ARBA00034617"/>
    </source>
</evidence>
<evidence type="ECO:0000256" key="6">
    <source>
        <dbReference type="SAM" id="MobiDB-lite"/>
    </source>
</evidence>
<evidence type="ECO:0000256" key="1">
    <source>
        <dbReference type="ARBA" id="ARBA00005446"/>
    </source>
</evidence>
<dbReference type="InterPro" id="IPR001650">
    <property type="entry name" value="Helicase_C-like"/>
</dbReference>
<evidence type="ECO:0000256" key="3">
    <source>
        <dbReference type="ARBA" id="ARBA00023235"/>
    </source>
</evidence>
<gene>
    <name evidence="8" type="ORF">CEP51_016487</name>
</gene>
<dbReference type="SUPFAM" id="SSF52540">
    <property type="entry name" value="P-loop containing nucleoside triphosphate hydrolases"/>
    <property type="match status" value="1"/>
</dbReference>
<dbReference type="Pfam" id="PF00271">
    <property type="entry name" value="Helicase_C"/>
    <property type="match status" value="1"/>
</dbReference>